<dbReference type="AlphaFoldDB" id="A0A4Z2IP58"/>
<sequence length="84" mass="9480">MRQVQTFDLMMTPEKKNHHLLISEERSQGAALRPRPTSDSSLISQWPIFPTGIIKTSSRYLYTYTHLLHSASSSSPSHLSPNSP</sequence>
<gene>
    <name evidence="1" type="ORF">EYF80_010228</name>
</gene>
<dbReference type="EMBL" id="SRLO01000063">
    <property type="protein sequence ID" value="TNN79646.1"/>
    <property type="molecule type" value="Genomic_DNA"/>
</dbReference>
<accession>A0A4Z2IP58</accession>
<organism evidence="1 2">
    <name type="scientific">Liparis tanakae</name>
    <name type="common">Tanaka's snailfish</name>
    <dbReference type="NCBI Taxonomy" id="230148"/>
    <lineage>
        <taxon>Eukaryota</taxon>
        <taxon>Metazoa</taxon>
        <taxon>Chordata</taxon>
        <taxon>Craniata</taxon>
        <taxon>Vertebrata</taxon>
        <taxon>Euteleostomi</taxon>
        <taxon>Actinopterygii</taxon>
        <taxon>Neopterygii</taxon>
        <taxon>Teleostei</taxon>
        <taxon>Neoteleostei</taxon>
        <taxon>Acanthomorphata</taxon>
        <taxon>Eupercaria</taxon>
        <taxon>Perciformes</taxon>
        <taxon>Cottioidei</taxon>
        <taxon>Cottales</taxon>
        <taxon>Liparidae</taxon>
        <taxon>Liparis</taxon>
    </lineage>
</organism>
<name>A0A4Z2IP58_9TELE</name>
<proteinExistence type="predicted"/>
<protein>
    <submittedName>
        <fullName evidence="1">Uncharacterized protein</fullName>
    </submittedName>
</protein>
<evidence type="ECO:0000313" key="1">
    <source>
        <dbReference type="EMBL" id="TNN79646.1"/>
    </source>
</evidence>
<reference evidence="1 2" key="1">
    <citation type="submission" date="2019-03" db="EMBL/GenBank/DDBJ databases">
        <title>First draft genome of Liparis tanakae, snailfish: a comprehensive survey of snailfish specific genes.</title>
        <authorList>
            <person name="Kim W."/>
            <person name="Song I."/>
            <person name="Jeong J.-H."/>
            <person name="Kim D."/>
            <person name="Kim S."/>
            <person name="Ryu S."/>
            <person name="Song J.Y."/>
            <person name="Lee S.K."/>
        </authorList>
    </citation>
    <scope>NUCLEOTIDE SEQUENCE [LARGE SCALE GENOMIC DNA]</scope>
    <source>
        <tissue evidence="1">Muscle</tissue>
    </source>
</reference>
<keyword evidence="2" id="KW-1185">Reference proteome</keyword>
<dbReference type="Proteomes" id="UP000314294">
    <property type="component" value="Unassembled WGS sequence"/>
</dbReference>
<evidence type="ECO:0000313" key="2">
    <source>
        <dbReference type="Proteomes" id="UP000314294"/>
    </source>
</evidence>
<comment type="caution">
    <text evidence="1">The sequence shown here is derived from an EMBL/GenBank/DDBJ whole genome shotgun (WGS) entry which is preliminary data.</text>
</comment>